<protein>
    <submittedName>
        <fullName evidence="2">Uncharacterized protein</fullName>
    </submittedName>
</protein>
<comment type="caution">
    <text evidence="2">The sequence shown here is derived from an EMBL/GenBank/DDBJ whole genome shotgun (WGS) entry which is preliminary data.</text>
</comment>
<dbReference type="RefSeq" id="WP_169241139.1">
    <property type="nucleotide sequence ID" value="NZ_JAAIIG010000005.1"/>
</dbReference>
<sequence>MQHIVLASAATLAVDWADMLQSFGGAFGKAVIVMIVVAIGGFLIDTVAKFISKRM</sequence>
<proteinExistence type="predicted"/>
<feature type="transmembrane region" description="Helical" evidence="1">
    <location>
        <begin position="27"/>
        <end position="48"/>
    </location>
</feature>
<reference evidence="2 3" key="1">
    <citation type="submission" date="2020-02" db="EMBL/GenBank/DDBJ databases">
        <title>Characterization of phylogenetic diversity of novel bifidobacterial species isolated in Czech ZOOs.</title>
        <authorList>
            <person name="Lugli G.A."/>
            <person name="Vera N.B."/>
            <person name="Ventura M."/>
        </authorList>
    </citation>
    <scope>NUCLEOTIDE SEQUENCE [LARGE SCALE GENOMIC DNA]</scope>
    <source>
        <strain evidence="2 3">DSM 109959</strain>
    </source>
</reference>
<dbReference type="EMBL" id="JAAIIG010000005">
    <property type="protein sequence ID" value="NMM98417.1"/>
    <property type="molecule type" value="Genomic_DNA"/>
</dbReference>
<evidence type="ECO:0000313" key="3">
    <source>
        <dbReference type="Proteomes" id="UP000543419"/>
    </source>
</evidence>
<evidence type="ECO:0000313" key="2">
    <source>
        <dbReference type="EMBL" id="NMM98417.1"/>
    </source>
</evidence>
<keyword evidence="1" id="KW-1133">Transmembrane helix</keyword>
<keyword evidence="1" id="KW-0812">Transmembrane</keyword>
<gene>
    <name evidence="2" type="ORF">G1C97_1369</name>
</gene>
<accession>A0A7Y0HXL3</accession>
<dbReference type="AlphaFoldDB" id="A0A7Y0HXL3"/>
<name>A0A7Y0HXL3_9BIFI</name>
<keyword evidence="1" id="KW-0472">Membrane</keyword>
<evidence type="ECO:0000256" key="1">
    <source>
        <dbReference type="SAM" id="Phobius"/>
    </source>
</evidence>
<dbReference type="Proteomes" id="UP000543419">
    <property type="component" value="Unassembled WGS sequence"/>
</dbReference>
<keyword evidence="3" id="KW-1185">Reference proteome</keyword>
<organism evidence="2 3">
    <name type="scientific">Bifidobacterium olomucense</name>
    <dbReference type="NCBI Taxonomy" id="2675324"/>
    <lineage>
        <taxon>Bacteria</taxon>
        <taxon>Bacillati</taxon>
        <taxon>Actinomycetota</taxon>
        <taxon>Actinomycetes</taxon>
        <taxon>Bifidobacteriales</taxon>
        <taxon>Bifidobacteriaceae</taxon>
        <taxon>Bifidobacterium</taxon>
    </lineage>
</organism>